<dbReference type="Gene3D" id="3.40.50.980">
    <property type="match status" value="2"/>
</dbReference>
<keyword evidence="3" id="KW-0472">Membrane</keyword>
<evidence type="ECO:0000256" key="3">
    <source>
        <dbReference type="SAM" id="Phobius"/>
    </source>
</evidence>
<evidence type="ECO:0000313" key="6">
    <source>
        <dbReference type="EMBL" id="QGG94502.1"/>
    </source>
</evidence>
<dbReference type="Proteomes" id="UP000334019">
    <property type="component" value="Chromosome"/>
</dbReference>
<feature type="domain" description="AMP-dependent synthetase/ligase" evidence="4">
    <location>
        <begin position="51"/>
        <end position="422"/>
    </location>
</feature>
<dbReference type="EMBL" id="CP045851">
    <property type="protein sequence ID" value="QGG94502.1"/>
    <property type="molecule type" value="Genomic_DNA"/>
</dbReference>
<name>A0A5Q2RHZ2_9ACTN</name>
<dbReference type="InterPro" id="IPR045851">
    <property type="entry name" value="AMP-bd_C_sf"/>
</dbReference>
<evidence type="ECO:0000256" key="2">
    <source>
        <dbReference type="ARBA" id="ARBA00022598"/>
    </source>
</evidence>
<dbReference type="PANTHER" id="PTHR24096">
    <property type="entry name" value="LONG-CHAIN-FATTY-ACID--COA LIGASE"/>
    <property type="match status" value="1"/>
</dbReference>
<dbReference type="FunFam" id="3.30.300.30:FF:000008">
    <property type="entry name" value="2,3-dihydroxybenzoate-AMP ligase"/>
    <property type="match status" value="1"/>
</dbReference>
<gene>
    <name evidence="6" type="ORF">GH723_04945</name>
</gene>
<evidence type="ECO:0000256" key="1">
    <source>
        <dbReference type="ARBA" id="ARBA00006432"/>
    </source>
</evidence>
<dbReference type="Pfam" id="PF00501">
    <property type="entry name" value="AMP-binding"/>
    <property type="match status" value="1"/>
</dbReference>
<comment type="similarity">
    <text evidence="1">Belongs to the ATP-dependent AMP-binding enzyme family.</text>
</comment>
<dbReference type="AlphaFoldDB" id="A0A5Q2RHZ2"/>
<dbReference type="Gene3D" id="3.30.300.30">
    <property type="match status" value="1"/>
</dbReference>
<keyword evidence="7" id="KW-1185">Reference proteome</keyword>
<evidence type="ECO:0000259" key="4">
    <source>
        <dbReference type="Pfam" id="PF00501"/>
    </source>
</evidence>
<keyword evidence="2" id="KW-0436">Ligase</keyword>
<evidence type="ECO:0000259" key="5">
    <source>
        <dbReference type="Pfam" id="PF13193"/>
    </source>
</evidence>
<feature type="domain" description="AMP-binding enzyme C-terminal" evidence="5">
    <location>
        <begin position="472"/>
        <end position="548"/>
    </location>
</feature>
<reference evidence="6 7" key="1">
    <citation type="submission" date="2019-11" db="EMBL/GenBank/DDBJ databases">
        <authorList>
            <person name="He Y."/>
        </authorList>
    </citation>
    <scope>NUCLEOTIDE SEQUENCE [LARGE SCALE GENOMIC DNA]</scope>
    <source>
        <strain evidence="6 7">SCSIO 58843</strain>
    </source>
</reference>
<dbReference type="InterPro" id="IPR020845">
    <property type="entry name" value="AMP-binding_CS"/>
</dbReference>
<dbReference type="Gene3D" id="2.30.38.10">
    <property type="entry name" value="Luciferase, Domain 3"/>
    <property type="match status" value="1"/>
</dbReference>
<dbReference type="SUPFAM" id="SSF56801">
    <property type="entry name" value="Acetyl-CoA synthetase-like"/>
    <property type="match status" value="1"/>
</dbReference>
<feature type="transmembrane region" description="Helical" evidence="3">
    <location>
        <begin position="103"/>
        <end position="123"/>
    </location>
</feature>
<dbReference type="InterPro" id="IPR000873">
    <property type="entry name" value="AMP-dep_synth/lig_dom"/>
</dbReference>
<dbReference type="KEGG" id="atq:GH723_04945"/>
<evidence type="ECO:0000313" key="7">
    <source>
        <dbReference type="Proteomes" id="UP000334019"/>
    </source>
</evidence>
<dbReference type="Pfam" id="PF13193">
    <property type="entry name" value="AMP-binding_C"/>
    <property type="match status" value="1"/>
</dbReference>
<keyword evidence="3" id="KW-0812">Transmembrane</keyword>
<keyword evidence="3" id="KW-1133">Transmembrane helix</keyword>
<proteinExistence type="inferred from homology"/>
<dbReference type="PROSITE" id="PS00455">
    <property type="entry name" value="AMP_BINDING"/>
    <property type="match status" value="1"/>
</dbReference>
<protein>
    <submittedName>
        <fullName evidence="6">AMP-binding protein</fullName>
    </submittedName>
</protein>
<dbReference type="InterPro" id="IPR025110">
    <property type="entry name" value="AMP-bd_C"/>
</dbReference>
<organism evidence="6 7">
    <name type="scientific">Actinomarinicola tropica</name>
    <dbReference type="NCBI Taxonomy" id="2789776"/>
    <lineage>
        <taxon>Bacteria</taxon>
        <taxon>Bacillati</taxon>
        <taxon>Actinomycetota</taxon>
        <taxon>Acidimicrobiia</taxon>
        <taxon>Acidimicrobiales</taxon>
        <taxon>Iamiaceae</taxon>
        <taxon>Actinomarinicola</taxon>
    </lineage>
</organism>
<dbReference type="GO" id="GO:0016405">
    <property type="term" value="F:CoA-ligase activity"/>
    <property type="evidence" value="ECO:0007669"/>
    <property type="project" value="TreeGrafter"/>
</dbReference>
<sequence length="563" mass="60888">MSMTWDEAAAAICGPEGPFALVEEDVLGVPTKVFSTAPATMKDLFGLARLRADQDFIVYEDEQYTFGDVMAQADAIGAMLVERYGVQKGDRVAIAMRNYPEWISTYIATISVGGIAVLLNAWWTQDELKYGLEHSGAAVLVADRERVERATPLLGGLPDLKVVAVRTPGDLPEGVDRFEDVLPVGAALPEVELHTDDDATILYTSGTTGNPKGAVSTHRAIISAILAFACRAAINRAVGAEPEEDADGPSYPPCSILTVPLFHVTGCVPVMIGSLLSGSKLVIMYKWDPGRALELIERERVTQFVGVPTMSWDMLEHPDFARFDTSSLKAVGGGGAPAPPELVKRIDGNFSKGRPTIGYGMTETNAYGPGNSGDDYVSHPTSTGRVVPVVEMRVTDPDGNVLPQGEVGEIWFKGPHLIRGYWDNPEATAETIVDGWLRTGDIGRIDDEGFVYLVDRAKDMVLRGGENVYCAEVEAAIYEHPAVYEAAVFGIPHERLGEEVAAAVLPKEGMTIDVEELQRFVGERLASFKVPSRIEIHSESLPRNAAGKILKRELRDTMAGESA</sequence>
<accession>A0A5Q2RHZ2</accession>